<sequence>MQLTADRPLTARAGTHIVQLSIAGPSAYRVEVLAGGAVATPVDDLTRSYVDEQLARTVARVITLALRREGATVESAAAAVAQFLTAAPVLVAGPVGLQALARLGERRQVRPTMAGAHHAAISVPQRLALATAVQTGGSIRRGRSFPAPVLRALARKGLATLIYRDGSSRPDIVSATLTALGWREAVAA</sequence>
<dbReference type="EMBL" id="BLPF01000001">
    <property type="protein sequence ID" value="GFJ79427.1"/>
    <property type="molecule type" value="Genomic_DNA"/>
</dbReference>
<evidence type="ECO:0000313" key="1">
    <source>
        <dbReference type="EMBL" id="GFJ79427.1"/>
    </source>
</evidence>
<dbReference type="Proteomes" id="UP000482800">
    <property type="component" value="Unassembled WGS sequence"/>
</dbReference>
<protein>
    <submittedName>
        <fullName evidence="1">Uncharacterized protein</fullName>
    </submittedName>
</protein>
<comment type="caution">
    <text evidence="1">The sequence shown here is derived from an EMBL/GenBank/DDBJ whole genome shotgun (WGS) entry which is preliminary data.</text>
</comment>
<gene>
    <name evidence="1" type="ORF">Phou_036070</name>
</gene>
<reference evidence="1 2" key="2">
    <citation type="submission" date="2020-03" db="EMBL/GenBank/DDBJ databases">
        <authorList>
            <person name="Ichikawa N."/>
            <person name="Kimura A."/>
            <person name="Kitahashi Y."/>
            <person name="Uohara A."/>
        </authorList>
    </citation>
    <scope>NUCLEOTIDE SEQUENCE [LARGE SCALE GENOMIC DNA]</scope>
    <source>
        <strain evidence="1 2">NBRC 108639</strain>
    </source>
</reference>
<proteinExistence type="predicted"/>
<dbReference type="AlphaFoldDB" id="A0A6V8KCI4"/>
<evidence type="ECO:0000313" key="2">
    <source>
        <dbReference type="Proteomes" id="UP000482800"/>
    </source>
</evidence>
<reference evidence="1 2" key="1">
    <citation type="submission" date="2020-03" db="EMBL/GenBank/DDBJ databases">
        <title>Whole genome shotgun sequence of Phytohabitans houttuyneae NBRC 108639.</title>
        <authorList>
            <person name="Komaki H."/>
            <person name="Tamura T."/>
        </authorList>
    </citation>
    <scope>NUCLEOTIDE SEQUENCE [LARGE SCALE GENOMIC DNA]</scope>
    <source>
        <strain evidence="1 2">NBRC 108639</strain>
    </source>
</reference>
<dbReference type="RefSeq" id="WP_173056965.1">
    <property type="nucleotide sequence ID" value="NZ_BAABGO010000001.1"/>
</dbReference>
<organism evidence="1 2">
    <name type="scientific">Phytohabitans houttuyneae</name>
    <dbReference type="NCBI Taxonomy" id="1076126"/>
    <lineage>
        <taxon>Bacteria</taxon>
        <taxon>Bacillati</taxon>
        <taxon>Actinomycetota</taxon>
        <taxon>Actinomycetes</taxon>
        <taxon>Micromonosporales</taxon>
        <taxon>Micromonosporaceae</taxon>
    </lineage>
</organism>
<accession>A0A6V8KCI4</accession>
<name>A0A6V8KCI4_9ACTN</name>
<keyword evidence="2" id="KW-1185">Reference proteome</keyword>